<dbReference type="AlphaFoldDB" id="A0A3Q1HLM5"/>
<evidence type="ECO:0000313" key="5">
    <source>
        <dbReference type="Proteomes" id="UP000257200"/>
    </source>
</evidence>
<dbReference type="SUPFAM" id="SSF50985">
    <property type="entry name" value="RCC1/BLIP-II"/>
    <property type="match status" value="1"/>
</dbReference>
<dbReference type="InterPro" id="IPR009091">
    <property type="entry name" value="RCC1/BLIP-II"/>
</dbReference>
<dbReference type="Proteomes" id="UP000257200">
    <property type="component" value="Unplaced"/>
</dbReference>
<dbReference type="GeneTree" id="ENSGT00940000163989"/>
<reference evidence="4" key="2">
    <citation type="submission" date="2025-09" db="UniProtKB">
        <authorList>
            <consortium name="Ensembl"/>
        </authorList>
    </citation>
    <scope>IDENTIFICATION</scope>
</reference>
<dbReference type="InterPro" id="IPR058923">
    <property type="entry name" value="RCC1-like_dom"/>
</dbReference>
<dbReference type="PRINTS" id="PR00633">
    <property type="entry name" value="RCCNDNSATION"/>
</dbReference>
<dbReference type="Ensembl" id="ENSAPOT00000019787.1">
    <property type="protein sequence ID" value="ENSAPOP00000029040.1"/>
    <property type="gene ID" value="ENSAPOG00000014682.1"/>
</dbReference>
<feature type="repeat" description="RCC1" evidence="2">
    <location>
        <begin position="1"/>
        <end position="47"/>
    </location>
</feature>
<accession>A0A3Q1HLM5</accession>
<organism evidence="4 5">
    <name type="scientific">Acanthochromis polyacanthus</name>
    <name type="common">spiny chromis</name>
    <dbReference type="NCBI Taxonomy" id="80966"/>
    <lineage>
        <taxon>Eukaryota</taxon>
        <taxon>Metazoa</taxon>
        <taxon>Chordata</taxon>
        <taxon>Craniata</taxon>
        <taxon>Vertebrata</taxon>
        <taxon>Euteleostomi</taxon>
        <taxon>Actinopterygii</taxon>
        <taxon>Neopterygii</taxon>
        <taxon>Teleostei</taxon>
        <taxon>Neoteleostei</taxon>
        <taxon>Acanthomorphata</taxon>
        <taxon>Ovalentaria</taxon>
        <taxon>Pomacentridae</taxon>
        <taxon>Acanthochromis</taxon>
    </lineage>
</organism>
<name>A0A3Q1HLM5_9TELE</name>
<dbReference type="Gene3D" id="2.130.10.30">
    <property type="entry name" value="Regulator of chromosome condensation 1/beta-lactamase-inhibitor protein II"/>
    <property type="match status" value="2"/>
</dbReference>
<feature type="repeat" description="RCC1" evidence="2">
    <location>
        <begin position="91"/>
        <end position="129"/>
    </location>
</feature>
<dbReference type="PROSITE" id="PS50012">
    <property type="entry name" value="RCC1_3"/>
    <property type="match status" value="5"/>
</dbReference>
<feature type="repeat" description="RCC1" evidence="2">
    <location>
        <begin position="181"/>
        <end position="234"/>
    </location>
</feature>
<feature type="repeat" description="RCC1" evidence="2">
    <location>
        <begin position="128"/>
        <end position="180"/>
    </location>
</feature>
<evidence type="ECO:0000256" key="1">
    <source>
        <dbReference type="ARBA" id="ARBA00022737"/>
    </source>
</evidence>
<evidence type="ECO:0000259" key="3">
    <source>
        <dbReference type="Pfam" id="PF25390"/>
    </source>
</evidence>
<keyword evidence="1" id="KW-0677">Repeat</keyword>
<dbReference type="Pfam" id="PF25390">
    <property type="entry name" value="WD40_RLD"/>
    <property type="match status" value="1"/>
</dbReference>
<feature type="domain" description="RCC1-like" evidence="3">
    <location>
        <begin position="2"/>
        <end position="274"/>
    </location>
</feature>
<feature type="repeat" description="RCC1" evidence="2">
    <location>
        <begin position="235"/>
        <end position="285"/>
    </location>
</feature>
<sequence length="293" mass="30642">MHVFCWGDSSEGQFGPQAALSPVAWTVPGIITDICCGDRHTLLLNGDGDVLSCGHNAQGQLGRKKSKEGKILGTVRVDLLVDHSLALCASGHVFSWGAGEDGQLGVSPALLCNVQVACGNSHSLALTKDVFSWGLNSHGQLGHGKAVTLQSTPVLVCALSGVAVTQISAGATHTLFLTLSGLVYCCGANKSGQLGLNRVDEKGRFNICMVPALRPLNVSFISCGESHSAALTKDGEVFTFGEGSHGQLGHNSSANEVKPRLVEGLNGPASQIVCASMDYRQCSSHAQWYVCLK</sequence>
<dbReference type="PROSITE" id="PS00626">
    <property type="entry name" value="RCC1_2"/>
    <property type="match status" value="3"/>
</dbReference>
<evidence type="ECO:0000313" key="4">
    <source>
        <dbReference type="Ensembl" id="ENSAPOP00000029040.1"/>
    </source>
</evidence>
<dbReference type="InterPro" id="IPR051625">
    <property type="entry name" value="Signaling_Regulatory_Domain"/>
</dbReference>
<dbReference type="PANTHER" id="PTHR22872">
    <property type="entry name" value="BTK-BINDING PROTEIN-RELATED"/>
    <property type="match status" value="1"/>
</dbReference>
<evidence type="ECO:0000256" key="2">
    <source>
        <dbReference type="PROSITE-ProRule" id="PRU00235"/>
    </source>
</evidence>
<dbReference type="InterPro" id="IPR000408">
    <property type="entry name" value="Reg_chr_condens"/>
</dbReference>
<proteinExistence type="predicted"/>
<keyword evidence="5" id="KW-1185">Reference proteome</keyword>
<protein>
    <submittedName>
        <fullName evidence="4">Probable E3 ubiquitin-protein ligase HERC6</fullName>
    </submittedName>
</protein>
<reference evidence="4" key="1">
    <citation type="submission" date="2025-08" db="UniProtKB">
        <authorList>
            <consortium name="Ensembl"/>
        </authorList>
    </citation>
    <scope>IDENTIFICATION</scope>
</reference>